<dbReference type="Gene3D" id="6.10.140.1530">
    <property type="match status" value="1"/>
</dbReference>
<keyword evidence="3" id="KW-1185">Reference proteome</keyword>
<dbReference type="AlphaFoldDB" id="A0AA37W5S0"/>
<dbReference type="PANTHER" id="PTHR34400:SF4">
    <property type="entry name" value="MEMBRANE PROTEIN"/>
    <property type="match status" value="1"/>
</dbReference>
<reference evidence="2" key="2">
    <citation type="submission" date="2023-01" db="EMBL/GenBank/DDBJ databases">
        <title>Draft genome sequence of Litoribrevibacter albus strain NBRC 110071.</title>
        <authorList>
            <person name="Sun Q."/>
            <person name="Mori K."/>
        </authorList>
    </citation>
    <scope>NUCLEOTIDE SEQUENCE</scope>
    <source>
        <strain evidence="2">NBRC 110071</strain>
    </source>
</reference>
<dbReference type="EMBL" id="BSNM01000009">
    <property type="protein sequence ID" value="GLQ30865.1"/>
    <property type="molecule type" value="Genomic_DNA"/>
</dbReference>
<evidence type="ECO:0000259" key="1">
    <source>
        <dbReference type="Pfam" id="PF12902"/>
    </source>
</evidence>
<sequence>MRIQHTDWAMEHLHDHLQAAVDLELWTIPFYMSAMYSIKDRDSDAYQLIRTIINQEMLHLQCAANMANAYGLSPKITPPVYSGTKIPHLDFSLDPSADTEPYMPYTAEIGPLDLLHINGMCLVELPEFGVSKREILLQTIINEYGTIGEFYDALRFGASLLKDQINGGVRQVDYFSAFYRNMPNMTVSESGAAGFDQVSLLIDLITDQGEGQCKKDPTIPKVFQNTANDIEPDGDHFVKFNQIKDAGGQDGCKLPETFSTKPPCDYTKEDLQLQSILVNQFEQLTKLLEALFSGQNPDNFFPIMASVGGAIRNCWEHGVTPQFSKETNQR</sequence>
<dbReference type="SUPFAM" id="SSF47240">
    <property type="entry name" value="Ferritin-like"/>
    <property type="match status" value="1"/>
</dbReference>
<dbReference type="RefSeq" id="WP_284380281.1">
    <property type="nucleotide sequence ID" value="NZ_BSNM01000009.1"/>
</dbReference>
<accession>A0AA37W5S0</accession>
<evidence type="ECO:0000313" key="2">
    <source>
        <dbReference type="EMBL" id="GLQ30865.1"/>
    </source>
</evidence>
<dbReference type="Pfam" id="PF12902">
    <property type="entry name" value="Ferritin-like"/>
    <property type="match status" value="1"/>
</dbReference>
<dbReference type="InterPro" id="IPR026820">
    <property type="entry name" value="VioB/RebD_dom"/>
</dbReference>
<reference evidence="2" key="1">
    <citation type="journal article" date="2014" name="Int. J. Syst. Evol. Microbiol.">
        <title>Complete genome sequence of Corynebacterium casei LMG S-19264T (=DSM 44701T), isolated from a smear-ripened cheese.</title>
        <authorList>
            <consortium name="US DOE Joint Genome Institute (JGI-PGF)"/>
            <person name="Walter F."/>
            <person name="Albersmeier A."/>
            <person name="Kalinowski J."/>
            <person name="Ruckert C."/>
        </authorList>
    </citation>
    <scope>NUCLEOTIDE SEQUENCE</scope>
    <source>
        <strain evidence="2">NBRC 110071</strain>
    </source>
</reference>
<proteinExistence type="predicted"/>
<feature type="domain" description="Iminophenyl-pyruvate dimer synthase" evidence="1">
    <location>
        <begin position="17"/>
        <end position="244"/>
    </location>
</feature>
<dbReference type="Proteomes" id="UP001161389">
    <property type="component" value="Unassembled WGS sequence"/>
</dbReference>
<evidence type="ECO:0000313" key="3">
    <source>
        <dbReference type="Proteomes" id="UP001161389"/>
    </source>
</evidence>
<name>A0AA37W5S0_9GAMM</name>
<organism evidence="2 3">
    <name type="scientific">Litoribrevibacter albus</name>
    <dbReference type="NCBI Taxonomy" id="1473156"/>
    <lineage>
        <taxon>Bacteria</taxon>
        <taxon>Pseudomonadati</taxon>
        <taxon>Pseudomonadota</taxon>
        <taxon>Gammaproteobacteria</taxon>
        <taxon>Oceanospirillales</taxon>
        <taxon>Oceanospirillaceae</taxon>
        <taxon>Litoribrevibacter</taxon>
    </lineage>
</organism>
<gene>
    <name evidence="2" type="ORF">GCM10007876_13440</name>
</gene>
<comment type="caution">
    <text evidence="2">The sequence shown here is derived from an EMBL/GenBank/DDBJ whole genome shotgun (WGS) entry which is preliminary data.</text>
</comment>
<dbReference type="InterPro" id="IPR012347">
    <property type="entry name" value="Ferritin-like"/>
</dbReference>
<dbReference type="Gene3D" id="1.20.1260.10">
    <property type="match status" value="1"/>
</dbReference>
<protein>
    <recommendedName>
        <fullName evidence="1">Iminophenyl-pyruvate dimer synthase domain-containing protein</fullName>
    </recommendedName>
</protein>
<dbReference type="InterPro" id="IPR009078">
    <property type="entry name" value="Ferritin-like_SF"/>
</dbReference>
<dbReference type="PANTHER" id="PTHR34400">
    <property type="match status" value="1"/>
</dbReference>